<dbReference type="EMBL" id="CP042997">
    <property type="protein sequence ID" value="QEH32672.1"/>
    <property type="molecule type" value="Genomic_DNA"/>
</dbReference>
<protein>
    <submittedName>
        <fullName evidence="2">Uncharacterized protein</fullName>
    </submittedName>
</protein>
<proteinExistence type="predicted"/>
<dbReference type="AlphaFoldDB" id="A0A5B9VWQ4"/>
<organism evidence="2 3">
    <name type="scientific">Aquisphaera giovannonii</name>
    <dbReference type="NCBI Taxonomy" id="406548"/>
    <lineage>
        <taxon>Bacteria</taxon>
        <taxon>Pseudomonadati</taxon>
        <taxon>Planctomycetota</taxon>
        <taxon>Planctomycetia</taxon>
        <taxon>Isosphaerales</taxon>
        <taxon>Isosphaeraceae</taxon>
        <taxon>Aquisphaera</taxon>
    </lineage>
</organism>
<dbReference type="Proteomes" id="UP000324233">
    <property type="component" value="Chromosome"/>
</dbReference>
<evidence type="ECO:0000313" key="2">
    <source>
        <dbReference type="EMBL" id="QEH32672.1"/>
    </source>
</evidence>
<gene>
    <name evidence="2" type="ORF">OJF2_11510</name>
</gene>
<dbReference type="KEGG" id="agv:OJF2_11510"/>
<name>A0A5B9VWQ4_9BACT</name>
<evidence type="ECO:0000313" key="3">
    <source>
        <dbReference type="Proteomes" id="UP000324233"/>
    </source>
</evidence>
<evidence type="ECO:0000256" key="1">
    <source>
        <dbReference type="SAM" id="MobiDB-lite"/>
    </source>
</evidence>
<keyword evidence="3" id="KW-1185">Reference proteome</keyword>
<accession>A0A5B9VWQ4</accession>
<sequence>MAITRTCSAGDSVRPRPRHGNMAGGLPDLRMLPGR</sequence>
<reference evidence="2 3" key="1">
    <citation type="submission" date="2019-08" db="EMBL/GenBank/DDBJ databases">
        <title>Deep-cultivation of Planctomycetes and their phenomic and genomic characterization uncovers novel biology.</title>
        <authorList>
            <person name="Wiegand S."/>
            <person name="Jogler M."/>
            <person name="Boedeker C."/>
            <person name="Pinto D."/>
            <person name="Vollmers J."/>
            <person name="Rivas-Marin E."/>
            <person name="Kohn T."/>
            <person name="Peeters S.H."/>
            <person name="Heuer A."/>
            <person name="Rast P."/>
            <person name="Oberbeckmann S."/>
            <person name="Bunk B."/>
            <person name="Jeske O."/>
            <person name="Meyerdierks A."/>
            <person name="Storesund J.E."/>
            <person name="Kallscheuer N."/>
            <person name="Luecker S."/>
            <person name="Lage O.M."/>
            <person name="Pohl T."/>
            <person name="Merkel B.J."/>
            <person name="Hornburger P."/>
            <person name="Mueller R.-W."/>
            <person name="Bruemmer F."/>
            <person name="Labrenz M."/>
            <person name="Spormann A.M."/>
            <person name="Op den Camp H."/>
            <person name="Overmann J."/>
            <person name="Amann R."/>
            <person name="Jetten M.S.M."/>
            <person name="Mascher T."/>
            <person name="Medema M.H."/>
            <person name="Devos D.P."/>
            <person name="Kaster A.-K."/>
            <person name="Ovreas L."/>
            <person name="Rohde M."/>
            <person name="Galperin M.Y."/>
            <person name="Jogler C."/>
        </authorList>
    </citation>
    <scope>NUCLEOTIDE SEQUENCE [LARGE SCALE GENOMIC DNA]</scope>
    <source>
        <strain evidence="2 3">OJF2</strain>
    </source>
</reference>
<feature type="region of interest" description="Disordered" evidence="1">
    <location>
        <begin position="1"/>
        <end position="35"/>
    </location>
</feature>